<proteinExistence type="predicted"/>
<evidence type="ECO:0000313" key="4">
    <source>
        <dbReference type="Proteomes" id="UP000023772"/>
    </source>
</evidence>
<name>A0ABN4D550_9BACT</name>
<reference evidence="3 4" key="1">
    <citation type="submission" date="2014-03" db="EMBL/GenBank/DDBJ databases">
        <title>Complete genome sequence of a deeply braunched marine Bacteroidia bacterium Draconibacterium orientale type strain FH5T.</title>
        <authorList>
            <person name="Li X."/>
            <person name="Wang X."/>
            <person name="Xie Z."/>
            <person name="Du Z."/>
            <person name="Chen G."/>
        </authorList>
    </citation>
    <scope>NUCLEOTIDE SEQUENCE [LARGE SCALE GENOMIC DNA]</scope>
    <source>
        <strain evidence="3 4">FH5</strain>
    </source>
</reference>
<keyword evidence="2" id="KW-0472">Membrane</keyword>
<feature type="compositionally biased region" description="Low complexity" evidence="1">
    <location>
        <begin position="78"/>
        <end position="90"/>
    </location>
</feature>
<evidence type="ECO:0000313" key="3">
    <source>
        <dbReference type="EMBL" id="AHW62318.1"/>
    </source>
</evidence>
<feature type="region of interest" description="Disordered" evidence="1">
    <location>
        <begin position="44"/>
        <end position="119"/>
    </location>
</feature>
<evidence type="ECO:0008006" key="5">
    <source>
        <dbReference type="Google" id="ProtNLM"/>
    </source>
</evidence>
<sequence>MIEREEYSEKKKGLIGTIVFHTIVLILLLVLGFFTPLPLPGEEGILVNFGNSENGLGDREPSPARRQQQTTPPPPPQTAQKKSTPPTAQQTPPPPVKNFGTGTCQGSCNDTGLRKNSSH</sequence>
<dbReference type="EMBL" id="CP007451">
    <property type="protein sequence ID" value="AHW62318.1"/>
    <property type="molecule type" value="Genomic_DNA"/>
</dbReference>
<organism evidence="3 4">
    <name type="scientific">Draconibacterium orientale</name>
    <dbReference type="NCBI Taxonomy" id="1168034"/>
    <lineage>
        <taxon>Bacteria</taxon>
        <taxon>Pseudomonadati</taxon>
        <taxon>Bacteroidota</taxon>
        <taxon>Bacteroidia</taxon>
        <taxon>Marinilabiliales</taxon>
        <taxon>Prolixibacteraceae</taxon>
        <taxon>Draconibacterium</taxon>
    </lineage>
</organism>
<protein>
    <recommendedName>
        <fullName evidence="5">Energy transducer TonB</fullName>
    </recommendedName>
</protein>
<dbReference type="Proteomes" id="UP000023772">
    <property type="component" value="Chromosome"/>
</dbReference>
<keyword evidence="4" id="KW-1185">Reference proteome</keyword>
<keyword evidence="2" id="KW-1133">Transmembrane helix</keyword>
<evidence type="ECO:0000256" key="2">
    <source>
        <dbReference type="SAM" id="Phobius"/>
    </source>
</evidence>
<keyword evidence="2" id="KW-0812">Transmembrane</keyword>
<feature type="transmembrane region" description="Helical" evidence="2">
    <location>
        <begin position="12"/>
        <end position="34"/>
    </location>
</feature>
<feature type="compositionally biased region" description="Polar residues" evidence="1">
    <location>
        <begin position="100"/>
        <end position="110"/>
    </location>
</feature>
<gene>
    <name evidence="3" type="ORF">FH5T_19550</name>
</gene>
<evidence type="ECO:0000256" key="1">
    <source>
        <dbReference type="SAM" id="MobiDB-lite"/>
    </source>
</evidence>
<accession>A0ABN4D550</accession>